<name>F5Y6U9_LEAAZ</name>
<gene>
    <name evidence="6" type="ordered locus">TREAZ_3610</name>
</gene>
<dbReference type="Gene3D" id="3.40.190.10">
    <property type="entry name" value="Periplasmic binding protein-like II"/>
    <property type="match status" value="2"/>
</dbReference>
<dbReference type="Proteomes" id="UP000009222">
    <property type="component" value="Chromosome"/>
</dbReference>
<dbReference type="AlphaFoldDB" id="F5Y6U9"/>
<dbReference type="PANTHER" id="PTHR43649:SF34">
    <property type="entry name" value="ABC TRANSPORTER PERIPLASMIC-BINDING PROTEIN YCJN-RELATED"/>
    <property type="match status" value="1"/>
</dbReference>
<dbReference type="GO" id="GO:0042597">
    <property type="term" value="C:periplasmic space"/>
    <property type="evidence" value="ECO:0007669"/>
    <property type="project" value="UniProtKB-SubCell"/>
</dbReference>
<dbReference type="SUPFAM" id="SSF53850">
    <property type="entry name" value="Periplasmic binding protein-like II"/>
    <property type="match status" value="1"/>
</dbReference>
<keyword evidence="5" id="KW-0472">Membrane</keyword>
<evidence type="ECO:0000256" key="3">
    <source>
        <dbReference type="ARBA" id="ARBA00022448"/>
    </source>
</evidence>
<evidence type="ECO:0000256" key="1">
    <source>
        <dbReference type="ARBA" id="ARBA00004418"/>
    </source>
</evidence>
<keyword evidence="5" id="KW-0812">Transmembrane</keyword>
<dbReference type="eggNOG" id="COG1653">
    <property type="taxonomic scope" value="Bacteria"/>
</dbReference>
<accession>F5Y6U9</accession>
<protein>
    <submittedName>
        <fullName evidence="6">Putative bacterial extracellular solute-binding protein</fullName>
    </submittedName>
</protein>
<dbReference type="STRING" id="545695.TREAZ_3610"/>
<keyword evidence="7" id="KW-1185">Reference proteome</keyword>
<dbReference type="PANTHER" id="PTHR43649">
    <property type="entry name" value="ARABINOSE-BINDING PROTEIN-RELATED"/>
    <property type="match status" value="1"/>
</dbReference>
<organism evidence="6 7">
    <name type="scientific">Leadbettera azotonutricia (strain ATCC BAA-888 / DSM 13862 / ZAS-9)</name>
    <name type="common">Treponema azotonutricium</name>
    <dbReference type="NCBI Taxonomy" id="545695"/>
    <lineage>
        <taxon>Bacteria</taxon>
        <taxon>Pseudomonadati</taxon>
        <taxon>Spirochaetota</taxon>
        <taxon>Spirochaetia</taxon>
        <taxon>Spirochaetales</taxon>
        <taxon>Breznakiellaceae</taxon>
        <taxon>Leadbettera</taxon>
    </lineage>
</organism>
<dbReference type="InterPro" id="IPR050490">
    <property type="entry name" value="Bact_solute-bd_prot1"/>
</dbReference>
<dbReference type="InParanoid" id="F5Y6U9"/>
<sequence length="465" mass="50627">MCVWGSGFNGRGFNLTNMGNALKIIIIPFLEEKMKRILVMVSILLILGVAAGFVSCSKKQVGQASDGSVVLNYPHYAVGTHLGRTTFEAFYKRFTEKYNGKITLKIEELPSDTVYNDKMKVLAASKELPDVVDGKNGLKALAIQNGQAVNLKPFLDQDPDFRDKVIGPAALAANTEPDGKIYSVVSGSQIIGYYYNKEMFQKAGIQPARTWDEWFSNCDKLKASGVAPLALMTGENSWTTNLILSAMVSSRGSAGQAFMNTKYPKTYQTPEVIAALGDIQRCLQKYTTPDALGALYANAANNFLMEQAAIIANGPWMIGDFSNLEKTAPGFDKRVGWSMFPGDGLVTSYPEGQVLCSPPDRVEAGWILLKELCSREYQLDALRLQGGLPTAVDLEIPEDVRQSMPLVVEHANSVSQMKYHGDTFDVVSYASVVDAFGRYYPELAAGTLTPAAMAVRLDQAAAAAN</sequence>
<evidence type="ECO:0000256" key="5">
    <source>
        <dbReference type="SAM" id="Phobius"/>
    </source>
</evidence>
<keyword evidence="3" id="KW-0813">Transport</keyword>
<keyword evidence="5" id="KW-1133">Transmembrane helix</keyword>
<reference evidence="6 7" key="2">
    <citation type="journal article" date="2011" name="ISME J.">
        <title>RNA-seq reveals cooperative metabolic interactions between two termite-gut spirochete species in co-culture.</title>
        <authorList>
            <person name="Rosenthal A.Z."/>
            <person name="Matson E.G."/>
            <person name="Eldar A."/>
            <person name="Leadbetter J.R."/>
        </authorList>
    </citation>
    <scope>NUCLEOTIDE SEQUENCE [LARGE SCALE GENOMIC DNA]</scope>
    <source>
        <strain evidence="7">ATCC BAA-888 / DSM 13862 / ZAS-9</strain>
    </source>
</reference>
<comment type="subcellular location">
    <subcellularLocation>
        <location evidence="1">Periplasm</location>
    </subcellularLocation>
</comment>
<proteinExistence type="inferred from homology"/>
<dbReference type="OrthoDB" id="358201at2"/>
<keyword evidence="4" id="KW-0732">Signal</keyword>
<evidence type="ECO:0000256" key="4">
    <source>
        <dbReference type="ARBA" id="ARBA00022729"/>
    </source>
</evidence>
<evidence type="ECO:0000313" key="6">
    <source>
        <dbReference type="EMBL" id="AEF82246.1"/>
    </source>
</evidence>
<dbReference type="InterPro" id="IPR006059">
    <property type="entry name" value="SBP"/>
</dbReference>
<reference evidence="7" key="1">
    <citation type="submission" date="2009-12" db="EMBL/GenBank/DDBJ databases">
        <title>Complete sequence of Treponema azotonutricium strain ZAS-9.</title>
        <authorList>
            <person name="Tetu S.G."/>
            <person name="Matson E."/>
            <person name="Ren Q."/>
            <person name="Seshadri R."/>
            <person name="Elbourne L."/>
            <person name="Hassan K.A."/>
            <person name="Durkin A."/>
            <person name="Radune D."/>
            <person name="Mohamoud Y."/>
            <person name="Shay R."/>
            <person name="Jin S."/>
            <person name="Zhang X."/>
            <person name="Lucey K."/>
            <person name="Ballor N.R."/>
            <person name="Ottesen E."/>
            <person name="Rosenthal R."/>
            <person name="Allen A."/>
            <person name="Leadbetter J.R."/>
            <person name="Paulsen I.T."/>
        </authorList>
    </citation>
    <scope>NUCLEOTIDE SEQUENCE [LARGE SCALE GENOMIC DNA]</scope>
    <source>
        <strain evidence="7">ATCC BAA-888 / DSM 13862 / ZAS-9</strain>
    </source>
</reference>
<evidence type="ECO:0000256" key="2">
    <source>
        <dbReference type="ARBA" id="ARBA00008520"/>
    </source>
</evidence>
<feature type="transmembrane region" description="Helical" evidence="5">
    <location>
        <begin position="37"/>
        <end position="55"/>
    </location>
</feature>
<dbReference type="HOGENOM" id="CLU_031285_12_0_12"/>
<evidence type="ECO:0000313" key="7">
    <source>
        <dbReference type="Proteomes" id="UP000009222"/>
    </source>
</evidence>
<dbReference type="Pfam" id="PF01547">
    <property type="entry name" value="SBP_bac_1"/>
    <property type="match status" value="1"/>
</dbReference>
<comment type="similarity">
    <text evidence="2">Belongs to the bacterial solute-binding protein 1 family.</text>
</comment>
<dbReference type="EMBL" id="CP001841">
    <property type="protein sequence ID" value="AEF82246.1"/>
    <property type="molecule type" value="Genomic_DNA"/>
</dbReference>
<dbReference type="KEGG" id="taz:TREAZ_3610"/>